<organism evidence="2 3">
    <name type="scientific">Hermanssonia centrifuga</name>
    <dbReference type="NCBI Taxonomy" id="98765"/>
    <lineage>
        <taxon>Eukaryota</taxon>
        <taxon>Fungi</taxon>
        <taxon>Dikarya</taxon>
        <taxon>Basidiomycota</taxon>
        <taxon>Agaricomycotina</taxon>
        <taxon>Agaricomycetes</taxon>
        <taxon>Polyporales</taxon>
        <taxon>Meruliaceae</taxon>
        <taxon>Hermanssonia</taxon>
    </lineage>
</organism>
<sequence length="721" mass="80840">MDTLKLVLEYVDLVGKYHVDVSVNHLKGDVIAHIQFVADTDWQLQFPEPDFSISSAASNGLSSRRRRNALSLLMRVRGPYDGGIDYSLERLIKPAMDLLFDTPRYRLLRSDGLSQYNTMDQDLPLVIACSSEELTDCERASMAEAARPTLLAMIRHFDAEDGTRPLPKNTYVYGIHWDRRLLNIFVYFPFRKSSGTWEFCDALIAQQWLTFEDDYDNIGPVNSRDDLFLDQWRLTVACFTVRAHVQHWESVPLNIPAVPLSEIGVNTASKTLAEKQSESMAAPTIVPRTDHPDHEGFKSIDPKSERRGPKFPSSLQAVVSRMKAHWRGRALYVPGEWVLPAELTIVTREAIRERSSLYIHNLSKVYLHAIRDDLLPLSKTDLEENHVSSTAVLHIDDRKANAEPYRFKVYDFLSMDAASWDNMNLFVSHVLAGFSAYAVRWKPSIRYPVPPAISTPSHVVDFALIIQTVPPTTKPMIARFQKIPLTVSSPGILVGVRPLDMSGDGSTVGSDELESLAHIMKPHLQVMEMHAQLPLPLPNDALDYVLEVPILFCTYLKRGFLHIVAFHFETKSTVTEPGSSSAYLVDSLPLTLACDTQGDLMDRMRILVALFTLQRHIVRLCSGSSERSWPQDLLDEEQQWIIEETGVATPSPSVGGSSDSSGGVNSWYESAGSTDAEDTNPCTDELEVSKVKVTEWLGRLDENSGDPREPQSTAVESELNT</sequence>
<reference evidence="2 3" key="1">
    <citation type="submission" date="2019-02" db="EMBL/GenBank/DDBJ databases">
        <title>Genome sequencing of the rare red list fungi Phlebia centrifuga.</title>
        <authorList>
            <person name="Buettner E."/>
            <person name="Kellner H."/>
        </authorList>
    </citation>
    <scope>NUCLEOTIDE SEQUENCE [LARGE SCALE GENOMIC DNA]</scope>
    <source>
        <strain evidence="2 3">DSM 108282</strain>
    </source>
</reference>
<protein>
    <submittedName>
        <fullName evidence="2">Uncharacterized protein</fullName>
    </submittedName>
</protein>
<dbReference type="Proteomes" id="UP000309038">
    <property type="component" value="Unassembled WGS sequence"/>
</dbReference>
<evidence type="ECO:0000313" key="3">
    <source>
        <dbReference type="Proteomes" id="UP000309038"/>
    </source>
</evidence>
<name>A0A4S4K8I5_9APHY</name>
<feature type="compositionally biased region" description="Polar residues" evidence="1">
    <location>
        <begin position="710"/>
        <end position="721"/>
    </location>
</feature>
<evidence type="ECO:0000256" key="1">
    <source>
        <dbReference type="SAM" id="MobiDB-lite"/>
    </source>
</evidence>
<feature type="region of interest" description="Disordered" evidence="1">
    <location>
        <begin position="646"/>
        <end position="721"/>
    </location>
</feature>
<accession>A0A4S4K8I5</accession>
<evidence type="ECO:0000313" key="2">
    <source>
        <dbReference type="EMBL" id="THG94214.1"/>
    </source>
</evidence>
<comment type="caution">
    <text evidence="2">The sequence shown here is derived from an EMBL/GenBank/DDBJ whole genome shotgun (WGS) entry which is preliminary data.</text>
</comment>
<feature type="compositionally biased region" description="Basic and acidic residues" evidence="1">
    <location>
        <begin position="288"/>
        <end position="308"/>
    </location>
</feature>
<feature type="compositionally biased region" description="Low complexity" evidence="1">
    <location>
        <begin position="650"/>
        <end position="666"/>
    </location>
</feature>
<feature type="compositionally biased region" description="Basic and acidic residues" evidence="1">
    <location>
        <begin position="687"/>
        <end position="709"/>
    </location>
</feature>
<dbReference type="EMBL" id="SGPJ01000482">
    <property type="protein sequence ID" value="THG94214.1"/>
    <property type="molecule type" value="Genomic_DNA"/>
</dbReference>
<dbReference type="AlphaFoldDB" id="A0A4S4K8I5"/>
<feature type="region of interest" description="Disordered" evidence="1">
    <location>
        <begin position="276"/>
        <end position="312"/>
    </location>
</feature>
<keyword evidence="3" id="KW-1185">Reference proteome</keyword>
<proteinExistence type="predicted"/>
<gene>
    <name evidence="2" type="ORF">EW026_g7215</name>
</gene>